<organism evidence="1 2">
    <name type="scientific">Lihuaxuella thermophila</name>
    <dbReference type="NCBI Taxonomy" id="1173111"/>
    <lineage>
        <taxon>Bacteria</taxon>
        <taxon>Bacillati</taxon>
        <taxon>Bacillota</taxon>
        <taxon>Bacilli</taxon>
        <taxon>Bacillales</taxon>
        <taxon>Thermoactinomycetaceae</taxon>
        <taxon>Lihuaxuella</taxon>
    </lineage>
</organism>
<reference evidence="1 2" key="1">
    <citation type="submission" date="2016-10" db="EMBL/GenBank/DDBJ databases">
        <authorList>
            <person name="de Groot N.N."/>
        </authorList>
    </citation>
    <scope>NUCLEOTIDE SEQUENCE [LARGE SCALE GENOMIC DNA]</scope>
    <source>
        <strain evidence="1 2">DSM 46701</strain>
    </source>
</reference>
<accession>A0A1H8E6H0</accession>
<dbReference type="Proteomes" id="UP000199695">
    <property type="component" value="Unassembled WGS sequence"/>
</dbReference>
<protein>
    <submittedName>
        <fullName evidence="1">Uncharacterized protein</fullName>
    </submittedName>
</protein>
<keyword evidence="2" id="KW-1185">Reference proteome</keyword>
<name>A0A1H8E6H0_9BACL</name>
<evidence type="ECO:0000313" key="1">
    <source>
        <dbReference type="EMBL" id="SEN15075.1"/>
    </source>
</evidence>
<gene>
    <name evidence="1" type="ORF">SAMN05444955_106157</name>
</gene>
<sequence>MRLSKTGTKKDTVVCFNPLNEVHSFETRLMKMKNKNQSRFNPLNEVHSFETLWDATLDLRTRPAVSILLMRCIRLRLFGI</sequence>
<evidence type="ECO:0000313" key="2">
    <source>
        <dbReference type="Proteomes" id="UP000199695"/>
    </source>
</evidence>
<dbReference type="AlphaFoldDB" id="A0A1H8E6H0"/>
<dbReference type="EMBL" id="FOCQ01000006">
    <property type="protein sequence ID" value="SEN15075.1"/>
    <property type="molecule type" value="Genomic_DNA"/>
</dbReference>
<proteinExistence type="predicted"/>